<sequence length="37" mass="4267">MKFLHLELLLKVVTSKVQVIIYLGRDMLVPQVMKIAV</sequence>
<dbReference type="AlphaFoldDB" id="A0A060RAS4"/>
<name>A0A060RAS4_9BACT</name>
<dbReference type="HOGENOM" id="CLU_3346060_0_0_10"/>
<proteinExistence type="predicted"/>
<protein>
    <submittedName>
        <fullName evidence="1">Uncharacterized protein</fullName>
    </submittedName>
</protein>
<gene>
    <name evidence="1" type="ORF">BN938_2677</name>
</gene>
<reference evidence="1 2" key="1">
    <citation type="journal article" date="2015" name="Genome Announc.">
        <title>Complete Genome Sequence of the Novel Leech Symbiont Mucinivorans hirudinis M3T.</title>
        <authorList>
            <person name="Nelson M.C."/>
            <person name="Bomar L."/>
            <person name="Graf J."/>
        </authorList>
    </citation>
    <scope>NUCLEOTIDE SEQUENCE [LARGE SCALE GENOMIC DNA]</scope>
    <source>
        <strain evidence="2">M3</strain>
    </source>
</reference>
<dbReference type="EMBL" id="HG934468">
    <property type="protein sequence ID" value="CDN32746.1"/>
    <property type="molecule type" value="Genomic_DNA"/>
</dbReference>
<evidence type="ECO:0000313" key="1">
    <source>
        <dbReference type="EMBL" id="CDN32746.1"/>
    </source>
</evidence>
<dbReference type="Proteomes" id="UP000027616">
    <property type="component" value="Chromosome I"/>
</dbReference>
<keyword evidence="2" id="KW-1185">Reference proteome</keyword>
<evidence type="ECO:0000313" key="2">
    <source>
        <dbReference type="Proteomes" id="UP000027616"/>
    </source>
</evidence>
<organism evidence="1 2">
    <name type="scientific">Mucinivorans hirudinis</name>
    <dbReference type="NCBI Taxonomy" id="1433126"/>
    <lineage>
        <taxon>Bacteria</taxon>
        <taxon>Pseudomonadati</taxon>
        <taxon>Bacteroidota</taxon>
        <taxon>Bacteroidia</taxon>
        <taxon>Bacteroidales</taxon>
        <taxon>Rikenellaceae</taxon>
        <taxon>Mucinivorans</taxon>
    </lineage>
</organism>
<dbReference type="KEGG" id="rbc:BN938_2677"/>
<accession>A0A060RAS4</accession>